<proteinExistence type="predicted"/>
<dbReference type="InterPro" id="IPR032820">
    <property type="entry name" value="ATPase_put"/>
</dbReference>
<evidence type="ECO:0000313" key="2">
    <source>
        <dbReference type="EMBL" id="RID98652.1"/>
    </source>
</evidence>
<name>A0A398C6M1_9BURK</name>
<dbReference type="AlphaFoldDB" id="A0A398C6M1"/>
<gene>
    <name evidence="2" type="ORF">D3F03_10625</name>
</gene>
<dbReference type="Proteomes" id="UP000266302">
    <property type="component" value="Unassembled WGS sequence"/>
</dbReference>
<comment type="caution">
    <text evidence="2">The sequence shown here is derived from an EMBL/GenBank/DDBJ whole genome shotgun (WGS) entry which is preliminary data.</text>
</comment>
<evidence type="ECO:0000256" key="1">
    <source>
        <dbReference type="SAM" id="Phobius"/>
    </source>
</evidence>
<sequence>MSESPLPEEDRTWIAQLRQQWERQQRSRREGEPSLLHQLASVGVLGWVVVVPTLLGIALGRWLDAHWHTGITFTAALLLLGLVLGGWSAWRWIHRP</sequence>
<feature type="transmembrane region" description="Helical" evidence="1">
    <location>
        <begin position="71"/>
        <end position="90"/>
    </location>
</feature>
<dbReference type="Pfam" id="PF09527">
    <property type="entry name" value="ATPase_gene1"/>
    <property type="match status" value="1"/>
</dbReference>
<evidence type="ECO:0000313" key="3">
    <source>
        <dbReference type="Proteomes" id="UP000266302"/>
    </source>
</evidence>
<protein>
    <submittedName>
        <fullName evidence="2">AtpZ/AtpI family protein</fullName>
    </submittedName>
</protein>
<feature type="transmembrane region" description="Helical" evidence="1">
    <location>
        <begin position="35"/>
        <end position="59"/>
    </location>
</feature>
<keyword evidence="3" id="KW-1185">Reference proteome</keyword>
<dbReference type="NCBIfam" id="TIGR02230">
    <property type="entry name" value="ATPase_gene1"/>
    <property type="match status" value="1"/>
</dbReference>
<dbReference type="InterPro" id="IPR011744">
    <property type="entry name" value="ATPase_gene1"/>
</dbReference>
<keyword evidence="1" id="KW-1133">Transmembrane helix</keyword>
<accession>A0A398C6M1</accession>
<dbReference type="RefSeq" id="WP_119109317.1">
    <property type="nucleotide sequence ID" value="NZ_QXJC01000003.1"/>
</dbReference>
<dbReference type="EMBL" id="QXJC01000003">
    <property type="protein sequence ID" value="RID98652.1"/>
    <property type="molecule type" value="Genomic_DNA"/>
</dbReference>
<keyword evidence="1" id="KW-0812">Transmembrane</keyword>
<organism evidence="2 3">
    <name type="scientific">Simplicispira hankyongi</name>
    <dbReference type="NCBI Taxonomy" id="2315688"/>
    <lineage>
        <taxon>Bacteria</taxon>
        <taxon>Pseudomonadati</taxon>
        <taxon>Pseudomonadota</taxon>
        <taxon>Betaproteobacteria</taxon>
        <taxon>Burkholderiales</taxon>
        <taxon>Comamonadaceae</taxon>
        <taxon>Simplicispira</taxon>
    </lineage>
</organism>
<keyword evidence="1" id="KW-0472">Membrane</keyword>
<reference evidence="2 3" key="1">
    <citation type="submission" date="2018-09" db="EMBL/GenBank/DDBJ databases">
        <title>Draft genome of Simplicispira sp. NY-02.</title>
        <authorList>
            <person name="Im W.T."/>
        </authorList>
    </citation>
    <scope>NUCLEOTIDE SEQUENCE [LARGE SCALE GENOMIC DNA]</scope>
    <source>
        <strain evidence="2 3">NY-02</strain>
    </source>
</reference>